<protein>
    <recommendedName>
        <fullName evidence="4">Tetratricopeptide repeat protein 39B</fullName>
    </recommendedName>
</protein>
<dbReference type="GO" id="GO:0005741">
    <property type="term" value="C:mitochondrial outer membrane"/>
    <property type="evidence" value="ECO:0007669"/>
    <property type="project" value="TreeGrafter"/>
</dbReference>
<name>A0A9W8EAX2_9FUNG</name>
<feature type="region of interest" description="Disordered" evidence="1">
    <location>
        <begin position="1"/>
        <end position="53"/>
    </location>
</feature>
<feature type="compositionally biased region" description="Polar residues" evidence="1">
    <location>
        <begin position="43"/>
        <end position="53"/>
    </location>
</feature>
<reference evidence="2" key="1">
    <citation type="submission" date="2022-07" db="EMBL/GenBank/DDBJ databases">
        <title>Phylogenomic reconstructions and comparative analyses of Kickxellomycotina fungi.</title>
        <authorList>
            <person name="Reynolds N.K."/>
            <person name="Stajich J.E."/>
            <person name="Barry K."/>
            <person name="Grigoriev I.V."/>
            <person name="Crous P."/>
            <person name="Smith M.E."/>
        </authorList>
    </citation>
    <scope>NUCLEOTIDE SEQUENCE</scope>
    <source>
        <strain evidence="2">RSA 567</strain>
    </source>
</reference>
<feature type="region of interest" description="Disordered" evidence="1">
    <location>
        <begin position="82"/>
        <end position="153"/>
    </location>
</feature>
<dbReference type="AlphaFoldDB" id="A0A9W8EAX2"/>
<organism evidence="2 3">
    <name type="scientific">Dimargaris verticillata</name>
    <dbReference type="NCBI Taxonomy" id="2761393"/>
    <lineage>
        <taxon>Eukaryota</taxon>
        <taxon>Fungi</taxon>
        <taxon>Fungi incertae sedis</taxon>
        <taxon>Zoopagomycota</taxon>
        <taxon>Kickxellomycotina</taxon>
        <taxon>Dimargaritomycetes</taxon>
        <taxon>Dimargaritales</taxon>
        <taxon>Dimargaritaceae</taxon>
        <taxon>Dimargaris</taxon>
    </lineage>
</organism>
<dbReference type="GO" id="GO:0005829">
    <property type="term" value="C:cytosol"/>
    <property type="evidence" value="ECO:0007669"/>
    <property type="project" value="TreeGrafter"/>
</dbReference>
<dbReference type="InterPro" id="IPR011990">
    <property type="entry name" value="TPR-like_helical_dom_sf"/>
</dbReference>
<dbReference type="SUPFAM" id="SSF48452">
    <property type="entry name" value="TPR-like"/>
    <property type="match status" value="1"/>
</dbReference>
<dbReference type="EMBL" id="JANBQB010000937">
    <property type="protein sequence ID" value="KAJ1972904.1"/>
    <property type="molecule type" value="Genomic_DNA"/>
</dbReference>
<dbReference type="InterPro" id="IPR019412">
    <property type="entry name" value="IML2/TPR_39"/>
</dbReference>
<feature type="region of interest" description="Disordered" evidence="1">
    <location>
        <begin position="818"/>
        <end position="858"/>
    </location>
</feature>
<dbReference type="GO" id="GO:0005634">
    <property type="term" value="C:nucleus"/>
    <property type="evidence" value="ECO:0007669"/>
    <property type="project" value="TreeGrafter"/>
</dbReference>
<dbReference type="PANTHER" id="PTHR31859">
    <property type="entry name" value="TETRATRICOPEPTIDE REPEAT PROTEIN 39 FAMILY MEMBER"/>
    <property type="match status" value="1"/>
</dbReference>
<dbReference type="Proteomes" id="UP001151582">
    <property type="component" value="Unassembled WGS sequence"/>
</dbReference>
<dbReference type="PANTHER" id="PTHR31859:SF1">
    <property type="entry name" value="TETRATRICOPEPTIDE REPEAT PROTEIN 39C"/>
    <property type="match status" value="1"/>
</dbReference>
<evidence type="ECO:0008006" key="4">
    <source>
        <dbReference type="Google" id="ProtNLM"/>
    </source>
</evidence>
<gene>
    <name evidence="2" type="ORF">H4R34_005251</name>
</gene>
<evidence type="ECO:0000256" key="1">
    <source>
        <dbReference type="SAM" id="MobiDB-lite"/>
    </source>
</evidence>
<feature type="compositionally biased region" description="Polar residues" evidence="1">
    <location>
        <begin position="821"/>
        <end position="831"/>
    </location>
</feature>
<proteinExistence type="predicted"/>
<feature type="compositionally biased region" description="Polar residues" evidence="1">
    <location>
        <begin position="844"/>
        <end position="858"/>
    </location>
</feature>
<comment type="caution">
    <text evidence="2">The sequence shown here is derived from an EMBL/GenBank/DDBJ whole genome shotgun (WGS) entry which is preliminary data.</text>
</comment>
<evidence type="ECO:0000313" key="2">
    <source>
        <dbReference type="EMBL" id="KAJ1972904.1"/>
    </source>
</evidence>
<dbReference type="Pfam" id="PF10300">
    <property type="entry name" value="Iml2-TPR_39"/>
    <property type="match status" value="1"/>
</dbReference>
<feature type="compositionally biased region" description="Basic residues" evidence="1">
    <location>
        <begin position="113"/>
        <end position="131"/>
    </location>
</feature>
<dbReference type="OrthoDB" id="43460at2759"/>
<sequence length="905" mass="101205">MTPQLLARTPPPPQPKRHPELLASDSDDSDAFEDANEFPDPSHPQQPTATVRDNTLVRDLAAMELIPNPSLGYDPVLAHAQATPQHHRHPLAQPPPSTLPRSHTDQRVPKSASGKHHRTKTAPRLGFKKLLGRQSSSTDSDPLPEATYPRPPATAAELDTDLANVLTVLDLFLNSQLQEAEQQAQQLRHQNLYGSLGYSAIMYLKAVMTFEDQHMEVATEALKGTVEMANQARKSYRKENSRDTTTPTSLVSSLGTGVLDTLGGFMGKNQNHMAMRTMTRHQLHAELVYAEACLLRSILNIYNEDGIIKFLREGLHVRSGYMIYRDCGRLLEWASLPENSQFCRENIDEHFVSGVALGLGVFNLILSMLPGKYLRIIEVFGFAGDREYGLEMLEVASGYRTPGANPKALIPSIYRSPHGLRRVFSDLSLLFYLTVFSSAFPLNRVDIGLAHRILKRQLDTHPQSVLFLYFSARTYQIMGHIPEAIVEYHRTIALQRDWAPIKHLCYWELVIDHIAILQFSPQPVEFLDILIDESKWSKAVYTYTQAACMYQAGASRKVTREAMNRVNHLKQKIGGQSIPIEKFVARKARKFFMQNQWLLLPGLELALVWNIFSVMPREQLWLALEMVDKELARMAVDGPQEDGPCYYDDLCLAYLLRGVVLRELVYPTAKSFNHAETTAQATRMAATAISSSWHLKPAMDNLHQQLVAQTKKKYVCTNLDQACIQSFVAAVHHGHRIERDHYIFYMAHYHLGLYLLAAQRLDEAQVVLEVVIAGSGTSSFMVPTKPTRYNVADRAFLFPPLPACDPSAASPPLCLGEDECSSNSGSNSNPQITPPSPDMAPSTPCDNPTNATSVQRVPSSSDAVLSLLGVTKRRGKYSLQNMVTLRSFNALQKIKAIHDQNVPSA</sequence>
<feature type="compositionally biased region" description="Acidic residues" evidence="1">
    <location>
        <begin position="25"/>
        <end position="37"/>
    </location>
</feature>
<evidence type="ECO:0000313" key="3">
    <source>
        <dbReference type="Proteomes" id="UP001151582"/>
    </source>
</evidence>
<keyword evidence="3" id="KW-1185">Reference proteome</keyword>
<accession>A0A9W8EAX2</accession>